<organism evidence="2 3">
    <name type="scientific">Coniosporium apollinis (strain CBS 100218)</name>
    <name type="common">Rock-inhabiting black yeast</name>
    <dbReference type="NCBI Taxonomy" id="1168221"/>
    <lineage>
        <taxon>Eukaryota</taxon>
        <taxon>Fungi</taxon>
        <taxon>Dikarya</taxon>
        <taxon>Ascomycota</taxon>
        <taxon>Pezizomycotina</taxon>
        <taxon>Dothideomycetes</taxon>
        <taxon>Dothideomycetes incertae sedis</taxon>
        <taxon>Coniosporium</taxon>
    </lineage>
</organism>
<evidence type="ECO:0000313" key="2">
    <source>
        <dbReference type="EMBL" id="EON66230.1"/>
    </source>
</evidence>
<dbReference type="HOGENOM" id="CLU_1360327_0_0_1"/>
<reference evidence="3" key="1">
    <citation type="submission" date="2012-06" db="EMBL/GenBank/DDBJ databases">
        <title>The genome sequence of Coniosporium apollinis CBS 100218.</title>
        <authorList>
            <consortium name="The Broad Institute Genome Sequencing Platform"/>
            <person name="Cuomo C."/>
            <person name="Gorbushina A."/>
            <person name="Noack S."/>
            <person name="Walker B."/>
            <person name="Young S.K."/>
            <person name="Zeng Q."/>
            <person name="Gargeya S."/>
            <person name="Fitzgerald M."/>
            <person name="Haas B."/>
            <person name="Abouelleil A."/>
            <person name="Alvarado L."/>
            <person name="Arachchi H.M."/>
            <person name="Berlin A.M."/>
            <person name="Chapman S.B."/>
            <person name="Goldberg J."/>
            <person name="Griggs A."/>
            <person name="Gujja S."/>
            <person name="Hansen M."/>
            <person name="Howarth C."/>
            <person name="Imamovic A."/>
            <person name="Larimer J."/>
            <person name="McCowan C."/>
            <person name="Montmayeur A."/>
            <person name="Murphy C."/>
            <person name="Neiman D."/>
            <person name="Pearson M."/>
            <person name="Priest M."/>
            <person name="Roberts A."/>
            <person name="Saif S."/>
            <person name="Shea T."/>
            <person name="Sisk P."/>
            <person name="Sykes S."/>
            <person name="Wortman J."/>
            <person name="Nusbaum C."/>
            <person name="Birren B."/>
        </authorList>
    </citation>
    <scope>NUCLEOTIDE SEQUENCE [LARGE SCALE GENOMIC DNA]</scope>
    <source>
        <strain evidence="3">CBS 100218</strain>
    </source>
</reference>
<proteinExistence type="predicted"/>
<accession>R7YWB6</accession>
<dbReference type="RefSeq" id="XP_007781547.1">
    <property type="nucleotide sequence ID" value="XM_007783357.1"/>
</dbReference>
<gene>
    <name evidence="2" type="ORF">W97_05623</name>
</gene>
<name>R7YWB6_CONA1</name>
<dbReference type="GeneID" id="19902934"/>
<evidence type="ECO:0000313" key="3">
    <source>
        <dbReference type="Proteomes" id="UP000016924"/>
    </source>
</evidence>
<feature type="transmembrane region" description="Helical" evidence="1">
    <location>
        <begin position="147"/>
        <end position="171"/>
    </location>
</feature>
<dbReference type="EMBL" id="JH767579">
    <property type="protein sequence ID" value="EON66230.1"/>
    <property type="molecule type" value="Genomic_DNA"/>
</dbReference>
<dbReference type="AlphaFoldDB" id="R7YWB6"/>
<evidence type="ECO:0000256" key="1">
    <source>
        <dbReference type="SAM" id="Phobius"/>
    </source>
</evidence>
<sequence length="201" mass="22370">MADSAALEQLRRDLQTRLDALNTFDFHSCVFIIREFQWQLASGQLTHDPLRGFTVAESAGSTWLQPGFMVQGLESLDPETYPQNNSRLNLQANLLDETTIIRITEFLDTGRLQLSDGLIFIGRPFPASFKRSRVGEGVEAHWGLGEVLVLVVLMVHVVLVVLAVLAELVALVGSEATAALRCDTEMHLRVARKEFVIVPTR</sequence>
<keyword evidence="1" id="KW-1133">Transmembrane helix</keyword>
<keyword evidence="1" id="KW-0812">Transmembrane</keyword>
<dbReference type="OrthoDB" id="10519538at2759"/>
<keyword evidence="3" id="KW-1185">Reference proteome</keyword>
<dbReference type="Proteomes" id="UP000016924">
    <property type="component" value="Unassembled WGS sequence"/>
</dbReference>
<keyword evidence="1" id="KW-0472">Membrane</keyword>
<protein>
    <submittedName>
        <fullName evidence="2">Uncharacterized protein</fullName>
    </submittedName>
</protein>